<keyword evidence="6" id="KW-1185">Reference proteome</keyword>
<dbReference type="AlphaFoldDB" id="A0AAD5UAE2"/>
<dbReference type="InterPro" id="IPR010591">
    <property type="entry name" value="ATP11"/>
</dbReference>
<sequence length="296" mass="34937">MSKLMIKRFFASIRSVEPKTSLFKPIISVFETNQILESSLKKLSEFDDFNIPNSEKQFDGLNAQNSKTDEFNLQESLKTKKQKQFDSNTTNKKTKYNLKKKNVEKTYFLKKLNKKKKFKSSLELILNNLKNLNSKDGIESMWNQFHDTRRGFLSSSFDSNFFDTLSTRSKSFPTFVIPLRKGGEYDFYFLHFKENRVFYFKLLEPKDKSKACLVVTYFTDLKDSKGVILIQGKIDCDKNNGLQKLKLHEARELINQMQNFYVTGDEKKFKLLEKFNKSFDDFDYQELIAETQQLRI</sequence>
<protein>
    <recommendedName>
        <fullName evidence="7">ATP synthase mitochondrial F1 complex assembly factor 1</fullName>
    </recommendedName>
</protein>
<dbReference type="GO" id="GO:0033615">
    <property type="term" value="P:mitochondrial proton-transporting ATP synthase complex assembly"/>
    <property type="evidence" value="ECO:0007669"/>
    <property type="project" value="TreeGrafter"/>
</dbReference>
<keyword evidence="3" id="KW-0809">Transit peptide</keyword>
<dbReference type="Pfam" id="PF06644">
    <property type="entry name" value="ATP11"/>
    <property type="match status" value="1"/>
</dbReference>
<gene>
    <name evidence="5" type="ORF">HK099_003349</name>
</gene>
<comment type="caution">
    <text evidence="5">The sequence shown here is derived from an EMBL/GenBank/DDBJ whole genome shotgun (WGS) entry which is preliminary data.</text>
</comment>
<name>A0AAD5UAE2_9FUNG</name>
<accession>A0AAD5UAE2</accession>
<evidence type="ECO:0000256" key="3">
    <source>
        <dbReference type="ARBA" id="ARBA00022946"/>
    </source>
</evidence>
<proteinExistence type="inferred from homology"/>
<organism evidence="5 6">
    <name type="scientific">Clydaea vesicula</name>
    <dbReference type="NCBI Taxonomy" id="447962"/>
    <lineage>
        <taxon>Eukaryota</taxon>
        <taxon>Fungi</taxon>
        <taxon>Fungi incertae sedis</taxon>
        <taxon>Chytridiomycota</taxon>
        <taxon>Chytridiomycota incertae sedis</taxon>
        <taxon>Chytridiomycetes</taxon>
        <taxon>Lobulomycetales</taxon>
        <taxon>Lobulomycetaceae</taxon>
        <taxon>Clydaea</taxon>
    </lineage>
</organism>
<dbReference type="GO" id="GO:0005739">
    <property type="term" value="C:mitochondrion"/>
    <property type="evidence" value="ECO:0007669"/>
    <property type="project" value="UniProtKB-SubCell"/>
</dbReference>
<keyword evidence="4" id="KW-0496">Mitochondrion</keyword>
<evidence type="ECO:0000313" key="6">
    <source>
        <dbReference type="Proteomes" id="UP001211065"/>
    </source>
</evidence>
<evidence type="ECO:0000256" key="1">
    <source>
        <dbReference type="ARBA" id="ARBA00004173"/>
    </source>
</evidence>
<evidence type="ECO:0008006" key="7">
    <source>
        <dbReference type="Google" id="ProtNLM"/>
    </source>
</evidence>
<dbReference type="Proteomes" id="UP001211065">
    <property type="component" value="Unassembled WGS sequence"/>
</dbReference>
<reference evidence="5" key="1">
    <citation type="submission" date="2020-05" db="EMBL/GenBank/DDBJ databases">
        <title>Phylogenomic resolution of chytrid fungi.</title>
        <authorList>
            <person name="Stajich J.E."/>
            <person name="Amses K."/>
            <person name="Simmons R."/>
            <person name="Seto K."/>
            <person name="Myers J."/>
            <person name="Bonds A."/>
            <person name="Quandt C.A."/>
            <person name="Barry K."/>
            <person name="Liu P."/>
            <person name="Grigoriev I."/>
            <person name="Longcore J.E."/>
            <person name="James T.Y."/>
        </authorList>
    </citation>
    <scope>NUCLEOTIDE SEQUENCE</scope>
    <source>
        <strain evidence="5">JEL0476</strain>
    </source>
</reference>
<evidence type="ECO:0000256" key="2">
    <source>
        <dbReference type="ARBA" id="ARBA00009116"/>
    </source>
</evidence>
<evidence type="ECO:0000313" key="5">
    <source>
        <dbReference type="EMBL" id="KAJ3227130.1"/>
    </source>
</evidence>
<dbReference type="PANTHER" id="PTHR13126">
    <property type="entry name" value="CHAPERONE ATP11"/>
    <property type="match status" value="1"/>
</dbReference>
<dbReference type="PANTHER" id="PTHR13126:SF0">
    <property type="entry name" value="ATP SYNTHASE MITOCHONDRIAL F1 COMPLEX ASSEMBLY FACTOR 1"/>
    <property type="match status" value="1"/>
</dbReference>
<comment type="similarity">
    <text evidence="2">Belongs to the ATP11 family.</text>
</comment>
<dbReference type="EMBL" id="JADGJW010000022">
    <property type="protein sequence ID" value="KAJ3227130.1"/>
    <property type="molecule type" value="Genomic_DNA"/>
</dbReference>
<comment type="subcellular location">
    <subcellularLocation>
        <location evidence="1">Mitochondrion</location>
    </subcellularLocation>
</comment>
<evidence type="ECO:0000256" key="4">
    <source>
        <dbReference type="ARBA" id="ARBA00023128"/>
    </source>
</evidence>